<proteinExistence type="predicted"/>
<dbReference type="PANTHER" id="PTHR45651">
    <property type="entry name" value="CYCLIC NUCLEOTIDE-GATED ION CHANNEL 15-RELATED-RELATED"/>
    <property type="match status" value="1"/>
</dbReference>
<dbReference type="GO" id="GO:0034220">
    <property type="term" value="P:monoatomic ion transmembrane transport"/>
    <property type="evidence" value="ECO:0007669"/>
    <property type="project" value="UniProtKB-KW"/>
</dbReference>
<sequence>MRQSWRNHSAIQKHACSRMPSMTTYGLFADALNLDCNGVTFIDKYLYCLWWGFRNLRYDDNVEDGALFCSYGQNLQNSTYKGETVFCILNCIMGLVFFSHLIGNMQTYLQSMTVRLEEWRVKRRDIKEWMRHWQLPPELQERYTRTVRSVTEVEAFALRAEDLKYVANRFKRLQHAFRYYSHQWRSWGACFVQGAWRRYKKRNLAKELMKQEDIYYQDADDGAAGGDGDADGAGLGGAAVHGYGAPLLGEFKPSAGAAAGDHGTDHSYRTHHPATWTRQ</sequence>
<keyword evidence="5" id="KW-1185">Reference proteome</keyword>
<evidence type="ECO:0000256" key="1">
    <source>
        <dbReference type="ARBA" id="ARBA00023303"/>
    </source>
</evidence>
<evidence type="ECO:0000256" key="2">
    <source>
        <dbReference type="SAM" id="MobiDB-lite"/>
    </source>
</evidence>
<gene>
    <name evidence="4" type="ORF">BAE44_0008345</name>
</gene>
<dbReference type="EMBL" id="LWDX02025160">
    <property type="protein sequence ID" value="OEL30636.1"/>
    <property type="molecule type" value="Genomic_DNA"/>
</dbReference>
<keyword evidence="3" id="KW-1133">Transmembrane helix</keyword>
<keyword evidence="1" id="KW-0813">Transport</keyword>
<protein>
    <submittedName>
        <fullName evidence="4">Putative cyclic nucleotide-gated ion channel 18</fullName>
    </submittedName>
</protein>
<feature type="region of interest" description="Disordered" evidence="2">
    <location>
        <begin position="254"/>
        <end position="279"/>
    </location>
</feature>
<evidence type="ECO:0000313" key="5">
    <source>
        <dbReference type="Proteomes" id="UP000095767"/>
    </source>
</evidence>
<organism evidence="4 5">
    <name type="scientific">Dichanthelium oligosanthes</name>
    <dbReference type="NCBI Taxonomy" id="888268"/>
    <lineage>
        <taxon>Eukaryota</taxon>
        <taxon>Viridiplantae</taxon>
        <taxon>Streptophyta</taxon>
        <taxon>Embryophyta</taxon>
        <taxon>Tracheophyta</taxon>
        <taxon>Spermatophyta</taxon>
        <taxon>Magnoliopsida</taxon>
        <taxon>Liliopsida</taxon>
        <taxon>Poales</taxon>
        <taxon>Poaceae</taxon>
        <taxon>PACMAD clade</taxon>
        <taxon>Panicoideae</taxon>
        <taxon>Panicodae</taxon>
        <taxon>Paniceae</taxon>
        <taxon>Dichantheliinae</taxon>
        <taxon>Dichanthelium</taxon>
    </lineage>
</organism>
<dbReference type="Proteomes" id="UP000095767">
    <property type="component" value="Unassembled WGS sequence"/>
</dbReference>
<evidence type="ECO:0000256" key="3">
    <source>
        <dbReference type="SAM" id="Phobius"/>
    </source>
</evidence>
<evidence type="ECO:0000313" key="4">
    <source>
        <dbReference type="EMBL" id="OEL30636.1"/>
    </source>
</evidence>
<dbReference type="STRING" id="888268.A0A1E5VZS1"/>
<keyword evidence="3" id="KW-0812">Transmembrane</keyword>
<name>A0A1E5VZS1_9POAL</name>
<accession>A0A1E5VZS1</accession>
<feature type="transmembrane region" description="Helical" evidence="3">
    <location>
        <begin position="85"/>
        <end position="103"/>
    </location>
</feature>
<dbReference type="OrthoDB" id="1748238at2759"/>
<dbReference type="AlphaFoldDB" id="A0A1E5VZS1"/>
<comment type="caution">
    <text evidence="4">The sequence shown here is derived from an EMBL/GenBank/DDBJ whole genome shotgun (WGS) entry which is preliminary data.</text>
</comment>
<keyword evidence="1" id="KW-0406">Ion transport</keyword>
<dbReference type="GO" id="GO:0016020">
    <property type="term" value="C:membrane"/>
    <property type="evidence" value="ECO:0007669"/>
    <property type="project" value="UniProtKB-SubCell"/>
</dbReference>
<keyword evidence="3" id="KW-0472">Membrane</keyword>
<reference evidence="4 5" key="1">
    <citation type="submission" date="2016-09" db="EMBL/GenBank/DDBJ databases">
        <title>The draft genome of Dichanthelium oligosanthes: A C3 panicoid grass species.</title>
        <authorList>
            <person name="Studer A.J."/>
            <person name="Schnable J.C."/>
            <person name="Brutnell T.P."/>
        </authorList>
    </citation>
    <scope>NUCLEOTIDE SEQUENCE [LARGE SCALE GENOMIC DNA]</scope>
    <source>
        <strain evidence="5">cv. Kellogg 1175</strain>
        <tissue evidence="4">Leaf</tissue>
    </source>
</reference>
<keyword evidence="1" id="KW-0407">Ion channel</keyword>
<dbReference type="SUPFAM" id="SSF81324">
    <property type="entry name" value="Voltage-gated potassium channels"/>
    <property type="match status" value="1"/>
</dbReference>
<dbReference type="PANTHER" id="PTHR45651:SF39">
    <property type="entry name" value="CYCLIC NUCLEOTIDE-GATED ION CHANNEL 18"/>
    <property type="match status" value="1"/>
</dbReference>